<comment type="similarity">
    <text evidence="1">Belongs to the peptidase S1C family.</text>
</comment>
<dbReference type="GO" id="GO:0004252">
    <property type="term" value="F:serine-type endopeptidase activity"/>
    <property type="evidence" value="ECO:0007669"/>
    <property type="project" value="InterPro"/>
</dbReference>
<feature type="domain" description="PDZ" evidence="4">
    <location>
        <begin position="402"/>
        <end position="466"/>
    </location>
</feature>
<dbReference type="PRINTS" id="PR00834">
    <property type="entry name" value="PROTEASES2C"/>
</dbReference>
<dbReference type="PANTHER" id="PTHR22939:SF129">
    <property type="entry name" value="SERINE PROTEASE HTRA2, MITOCHONDRIAL"/>
    <property type="match status" value="1"/>
</dbReference>
<name>A0A1G9K8Y5_9SPHI</name>
<dbReference type="SUPFAM" id="SSF50494">
    <property type="entry name" value="Trypsin-like serine proteases"/>
    <property type="match status" value="2"/>
</dbReference>
<evidence type="ECO:0000313" key="6">
    <source>
        <dbReference type="Proteomes" id="UP000183200"/>
    </source>
</evidence>
<dbReference type="InterPro" id="IPR001940">
    <property type="entry name" value="Peptidase_S1C"/>
</dbReference>
<dbReference type="Pfam" id="PF13365">
    <property type="entry name" value="Trypsin_2"/>
    <property type="match status" value="1"/>
</dbReference>
<dbReference type="Pfam" id="PF13180">
    <property type="entry name" value="PDZ_2"/>
    <property type="match status" value="1"/>
</dbReference>
<dbReference type="PANTHER" id="PTHR22939">
    <property type="entry name" value="SERINE PROTEASE FAMILY S1C HTRA-RELATED"/>
    <property type="match status" value="1"/>
</dbReference>
<dbReference type="Gene3D" id="2.40.10.120">
    <property type="match status" value="1"/>
</dbReference>
<keyword evidence="3" id="KW-0378">Hydrolase</keyword>
<dbReference type="GO" id="GO:0006508">
    <property type="term" value="P:proteolysis"/>
    <property type="evidence" value="ECO:0007669"/>
    <property type="project" value="UniProtKB-KW"/>
</dbReference>
<dbReference type="Gene3D" id="2.30.42.10">
    <property type="match status" value="1"/>
</dbReference>
<evidence type="ECO:0000256" key="1">
    <source>
        <dbReference type="ARBA" id="ARBA00010541"/>
    </source>
</evidence>
<organism evidence="5 6">
    <name type="scientific">Pedobacter steynii</name>
    <dbReference type="NCBI Taxonomy" id="430522"/>
    <lineage>
        <taxon>Bacteria</taxon>
        <taxon>Pseudomonadati</taxon>
        <taxon>Bacteroidota</taxon>
        <taxon>Sphingobacteriia</taxon>
        <taxon>Sphingobacteriales</taxon>
        <taxon>Sphingobacteriaceae</taxon>
        <taxon>Pedobacter</taxon>
    </lineage>
</organism>
<keyword evidence="6" id="KW-1185">Reference proteome</keyword>
<dbReference type="Gene3D" id="2.40.10.10">
    <property type="entry name" value="Trypsin-like serine proteases"/>
    <property type="match status" value="1"/>
</dbReference>
<evidence type="ECO:0000313" key="5">
    <source>
        <dbReference type="EMBL" id="SDL46099.1"/>
    </source>
</evidence>
<evidence type="ECO:0000259" key="4">
    <source>
        <dbReference type="Pfam" id="PF13180"/>
    </source>
</evidence>
<reference evidence="6" key="1">
    <citation type="submission" date="2016-10" db="EMBL/GenBank/DDBJ databases">
        <authorList>
            <person name="Varghese N."/>
            <person name="Submissions S."/>
        </authorList>
    </citation>
    <scope>NUCLEOTIDE SEQUENCE [LARGE SCALE GENOMIC DNA]</scope>
    <source>
        <strain evidence="6">DSM 19110</strain>
    </source>
</reference>
<dbReference type="InterPro" id="IPR009003">
    <property type="entry name" value="Peptidase_S1_PA"/>
</dbReference>
<dbReference type="SUPFAM" id="SSF50156">
    <property type="entry name" value="PDZ domain-like"/>
    <property type="match status" value="1"/>
</dbReference>
<dbReference type="EMBL" id="FNGY01000001">
    <property type="protein sequence ID" value="SDL46099.1"/>
    <property type="molecule type" value="Genomic_DNA"/>
</dbReference>
<protein>
    <submittedName>
        <fullName evidence="5">Serine protease Do</fullName>
    </submittedName>
</protein>
<accession>A0A1G9K8Y5</accession>
<keyword evidence="2 5" id="KW-0645">Protease</keyword>
<dbReference type="InterPro" id="IPR001478">
    <property type="entry name" value="PDZ"/>
</dbReference>
<evidence type="ECO:0000256" key="3">
    <source>
        <dbReference type="ARBA" id="ARBA00022801"/>
    </source>
</evidence>
<dbReference type="InterPro" id="IPR043504">
    <property type="entry name" value="Peptidase_S1_PA_chymotrypsin"/>
</dbReference>
<evidence type="ECO:0000256" key="2">
    <source>
        <dbReference type="ARBA" id="ARBA00022670"/>
    </source>
</evidence>
<sequence length="570" mass="63287">MKIYSLTLLIGILFTHLAVFSQHERKQFEKGINKAISRSYDACVKISEFDTLRQANIGSQFSGVSVTAEGHILTVAHAAFPGRIYKLYFPDGKTVLATGLGRIGSFDAAVLKIKDKGRWPYAPLGWSGKLNSGDPCIGISYPVMLDQPLPTVRFGYISKPVSDKGFIESSCKMEQGDSGGPLFDFLGRVIGLRSYIYAPEKNNFDVPVDTYRKYWTKLNLPVDYTDLKRLTEDVIAVDTGAGLVHVKSISGEVITKNLKAVTTGIWINSLIKGKMQRVLSTPFLLDVGKLGKANRYTYLLSKNSMVGDHVKLELSSGQNDLVKILNRDEENDLVLMQVERRLKNGIQLNEKPDTVGTGSEDLGKFLISVLPGHEYRMSVLGSRYFSLSRFFSVGFFGAGAIFSDGKIMLRNVAKGSPAEKAGLKQYDQLTGVNRVGIYVPQDYGAELSKHFPEERISIQGVRDSVRFDLPVFLGFLPNWNSHPDSQFDGGRSRRLDGFKQVLVHDAIIKPEECGGPVYDADGNFYGINIARFSRTGTLIMPSALIYNLINSMKDYSTKHNRVLKTRELGK</sequence>
<dbReference type="InterPro" id="IPR036034">
    <property type="entry name" value="PDZ_sf"/>
</dbReference>
<dbReference type="AlphaFoldDB" id="A0A1G9K8Y5"/>
<proteinExistence type="inferred from homology"/>
<dbReference type="Proteomes" id="UP000183200">
    <property type="component" value="Unassembled WGS sequence"/>
</dbReference>
<gene>
    <name evidence="5" type="ORF">SAMN05421820_101504</name>
</gene>